<dbReference type="AlphaFoldDB" id="A0A0A2LHI9"/>
<gene>
    <name evidence="1" type="ORF">Q763_17460</name>
</gene>
<dbReference type="RefSeq" id="WP_035136270.1">
    <property type="nucleotide sequence ID" value="NZ_JRLV01000038.1"/>
</dbReference>
<dbReference type="eggNOG" id="ENOG5030ZAT">
    <property type="taxonomic scope" value="Bacteria"/>
</dbReference>
<dbReference type="EMBL" id="JRLV01000038">
    <property type="protein sequence ID" value="KGO78633.1"/>
    <property type="molecule type" value="Genomic_DNA"/>
</dbReference>
<dbReference type="Proteomes" id="UP000030129">
    <property type="component" value="Unassembled WGS sequence"/>
</dbReference>
<protein>
    <submittedName>
        <fullName evidence="1">Uncharacterized protein</fullName>
    </submittedName>
</protein>
<proteinExistence type="predicted"/>
<comment type="caution">
    <text evidence="1">The sequence shown here is derived from an EMBL/GenBank/DDBJ whole genome shotgun (WGS) entry which is preliminary data.</text>
</comment>
<evidence type="ECO:0000313" key="1">
    <source>
        <dbReference type="EMBL" id="KGO78633.1"/>
    </source>
</evidence>
<keyword evidence="2" id="KW-1185">Reference proteome</keyword>
<name>A0A0A2LHI9_9FLAO</name>
<evidence type="ECO:0000313" key="2">
    <source>
        <dbReference type="Proteomes" id="UP000030129"/>
    </source>
</evidence>
<accession>A0A0A2LHI9</accession>
<reference evidence="1 2" key="1">
    <citation type="submission" date="2013-09" db="EMBL/GenBank/DDBJ databases">
        <authorList>
            <person name="Zeng Z."/>
            <person name="Chen C."/>
        </authorList>
    </citation>
    <scope>NUCLEOTIDE SEQUENCE [LARGE SCALE GENOMIC DNA]</scope>
    <source>
        <strain evidence="1 2">F44-8</strain>
    </source>
</reference>
<organism evidence="1 2">
    <name type="scientific">Flavobacterium beibuense F44-8</name>
    <dbReference type="NCBI Taxonomy" id="1406840"/>
    <lineage>
        <taxon>Bacteria</taxon>
        <taxon>Pseudomonadati</taxon>
        <taxon>Bacteroidota</taxon>
        <taxon>Flavobacteriia</taxon>
        <taxon>Flavobacteriales</taxon>
        <taxon>Flavobacteriaceae</taxon>
        <taxon>Flavobacterium</taxon>
    </lineage>
</organism>
<sequence>MIQKIKEHIFSSAQLFIERIGEFAPFGVKVSGEILKPVMALTDYADEINGLEHVNILKDSCEEEFKKQKIDAAAIAYDVLVTIDGIKTDAMCLIINIDGESWEEEYFPYRIENDKCIWLT</sequence>
<dbReference type="STRING" id="1406840.Q763_17460"/>